<comment type="function">
    <text evidence="2">Catalyzes the reduction of dTDP-6-deoxy-L-lyxo-4-hexulose to yield dTDP-L-rhamnose.</text>
</comment>
<dbReference type="AlphaFoldDB" id="A0A2M9F0D6"/>
<comment type="pathway">
    <text evidence="2">Carbohydrate biosynthesis; dTDP-L-rhamnose biosynthesis.</text>
</comment>
<evidence type="ECO:0000256" key="2">
    <source>
        <dbReference type="RuleBase" id="RU364082"/>
    </source>
</evidence>
<dbReference type="InterPro" id="IPR036291">
    <property type="entry name" value="NAD(P)-bd_dom_sf"/>
</dbReference>
<dbReference type="Gene3D" id="3.40.50.720">
    <property type="entry name" value="NAD(P)-binding Rossmann-like Domain"/>
    <property type="match status" value="1"/>
</dbReference>
<dbReference type="PANTHER" id="PTHR10491">
    <property type="entry name" value="DTDP-4-DEHYDRORHAMNOSE REDUCTASE"/>
    <property type="match status" value="1"/>
</dbReference>
<dbReference type="OrthoDB" id="9808602at2"/>
<reference evidence="4 5" key="1">
    <citation type="submission" date="2017-10" db="EMBL/GenBank/DDBJ databases">
        <title>Draft genome of Chryseomicrobium casticus sp. nov.</title>
        <authorList>
            <person name="Chakraborty R."/>
            <person name="Saha T."/>
        </authorList>
    </citation>
    <scope>NUCLEOTIDE SEQUENCE [LARGE SCALE GENOMIC DNA]</scope>
    <source>
        <strain evidence="4 5">ET03</strain>
    </source>
</reference>
<dbReference type="GO" id="GO:0005829">
    <property type="term" value="C:cytosol"/>
    <property type="evidence" value="ECO:0007669"/>
    <property type="project" value="TreeGrafter"/>
</dbReference>
<dbReference type="GO" id="GO:0019305">
    <property type="term" value="P:dTDP-rhamnose biosynthetic process"/>
    <property type="evidence" value="ECO:0007669"/>
    <property type="project" value="UniProtKB-UniPathway"/>
</dbReference>
<feature type="domain" description="RmlD-like substrate binding" evidence="3">
    <location>
        <begin position="1"/>
        <end position="279"/>
    </location>
</feature>
<keyword evidence="5" id="KW-1185">Reference proteome</keyword>
<gene>
    <name evidence="4" type="primary">rfbD</name>
    <name evidence="4" type="ORF">CQS04_07150</name>
</gene>
<dbReference type="SUPFAM" id="SSF51735">
    <property type="entry name" value="NAD(P)-binding Rossmann-fold domains"/>
    <property type="match status" value="1"/>
</dbReference>
<dbReference type="PANTHER" id="PTHR10491:SF4">
    <property type="entry name" value="METHIONINE ADENOSYLTRANSFERASE 2 SUBUNIT BETA"/>
    <property type="match status" value="1"/>
</dbReference>
<dbReference type="GO" id="GO:0008831">
    <property type="term" value="F:dTDP-4-dehydrorhamnose reductase activity"/>
    <property type="evidence" value="ECO:0007669"/>
    <property type="project" value="UniProtKB-EC"/>
</dbReference>
<keyword evidence="2" id="KW-0560">Oxidoreductase</keyword>
<organism evidence="4 5">
    <name type="scientific">Chryseomicrobium excrementi</name>
    <dbReference type="NCBI Taxonomy" id="2041346"/>
    <lineage>
        <taxon>Bacteria</taxon>
        <taxon>Bacillati</taxon>
        <taxon>Bacillota</taxon>
        <taxon>Bacilli</taxon>
        <taxon>Bacillales</taxon>
        <taxon>Caryophanaceae</taxon>
        <taxon>Chryseomicrobium</taxon>
    </lineage>
</organism>
<accession>A0A2M9F0D6</accession>
<evidence type="ECO:0000259" key="3">
    <source>
        <dbReference type="Pfam" id="PF04321"/>
    </source>
</evidence>
<protein>
    <recommendedName>
        <fullName evidence="2">dTDP-4-dehydrorhamnose reductase</fullName>
        <ecNumber evidence="2">1.1.1.133</ecNumber>
    </recommendedName>
</protein>
<proteinExistence type="inferred from homology"/>
<sequence>MKVLVTGYTGQLGYDVVKSGMQAGFEMIGVGSADLDITDEEKVSNYISKIHPDVIVHCAAYTAVDKAEEDKETCYKVNVEGTENIVVAAKKNNAKFVYISTDYVFNGEGTAEFTEEDSVHPIGFYGLTKEQGETIVRNTIDEHYILRISWVFGVNGNNFVKTMLKLAESHDMLNVVGDQFGSPTYTPDVANLIVDMIQTDSYGTYHVTNEGICSWAEFAQEIFNQSNKNVTLNAIPTSEYPTIAKRPLNSRLSKNKLNKNGFNKLPHWKDALSNYLDELGVKEKSNEKN</sequence>
<dbReference type="CDD" id="cd05254">
    <property type="entry name" value="dTDP_HR_like_SDR_e"/>
    <property type="match status" value="1"/>
</dbReference>
<dbReference type="UniPathway" id="UPA00124"/>
<dbReference type="RefSeq" id="WP_100353469.1">
    <property type="nucleotide sequence ID" value="NZ_PCGR01000002.1"/>
</dbReference>
<comment type="caution">
    <text evidence="4">The sequence shown here is derived from an EMBL/GenBank/DDBJ whole genome shotgun (WGS) entry which is preliminary data.</text>
</comment>
<dbReference type="EMBL" id="PCGR01000002">
    <property type="protein sequence ID" value="PJK16923.1"/>
    <property type="molecule type" value="Genomic_DNA"/>
</dbReference>
<dbReference type="Gene3D" id="3.90.25.10">
    <property type="entry name" value="UDP-galactose 4-epimerase, domain 1"/>
    <property type="match status" value="1"/>
</dbReference>
<dbReference type="InterPro" id="IPR029903">
    <property type="entry name" value="RmlD-like-bd"/>
</dbReference>
<evidence type="ECO:0000313" key="5">
    <source>
        <dbReference type="Proteomes" id="UP000228680"/>
    </source>
</evidence>
<evidence type="ECO:0000313" key="4">
    <source>
        <dbReference type="EMBL" id="PJK16923.1"/>
    </source>
</evidence>
<dbReference type="Proteomes" id="UP000228680">
    <property type="component" value="Unassembled WGS sequence"/>
</dbReference>
<dbReference type="InterPro" id="IPR005913">
    <property type="entry name" value="dTDP_dehydrorham_reduct"/>
</dbReference>
<dbReference type="EC" id="1.1.1.133" evidence="2"/>
<keyword evidence="2" id="KW-0521">NADP</keyword>
<comment type="similarity">
    <text evidence="1 2">Belongs to the dTDP-4-dehydrorhamnose reductase family.</text>
</comment>
<evidence type="ECO:0000256" key="1">
    <source>
        <dbReference type="ARBA" id="ARBA00010944"/>
    </source>
</evidence>
<name>A0A2M9F0D6_9BACL</name>
<dbReference type="Pfam" id="PF04321">
    <property type="entry name" value="RmlD_sub_bind"/>
    <property type="match status" value="1"/>
</dbReference>
<dbReference type="NCBIfam" id="TIGR01214">
    <property type="entry name" value="rmlD"/>
    <property type="match status" value="1"/>
</dbReference>